<accession>A0A0B6RZ10</accession>
<dbReference type="InterPro" id="IPR052517">
    <property type="entry name" value="GlcG_carb_metab_protein"/>
</dbReference>
<dbReference type="AlphaFoldDB" id="A0A0B6RZ10"/>
<dbReference type="PROSITE" id="PS51257">
    <property type="entry name" value="PROKAR_LIPOPROTEIN"/>
    <property type="match status" value="1"/>
</dbReference>
<sequence length="176" mass="17915">MRKRKQAMVMGLVAAGALAACEPAGAQVSRSGYALPLELALDGALAALHACEAKGYDVTVDVVDVSGTQQVVLRGDHSTIHTRDSAYHKAYTIVTMGPIWHFDTTTAFLGVLAKYPPVAAESLASTPNVVALPGGVAIKLHDEIVAGIGVGGSPGGDKDEVCARAGAAAIEAKLPG</sequence>
<dbReference type="SUPFAM" id="SSF143744">
    <property type="entry name" value="GlcG-like"/>
    <property type="match status" value="1"/>
</dbReference>
<evidence type="ECO:0008006" key="4">
    <source>
        <dbReference type="Google" id="ProtNLM"/>
    </source>
</evidence>
<dbReference type="Proteomes" id="UP000031838">
    <property type="component" value="Chromosome 2"/>
</dbReference>
<dbReference type="KEGG" id="bgp:BGL_2c25530"/>
<feature type="chain" id="PRO_5002122123" description="Heme-binding protein" evidence="1">
    <location>
        <begin position="27"/>
        <end position="176"/>
    </location>
</feature>
<reference evidence="3" key="1">
    <citation type="submission" date="2011-03" db="EMBL/GenBank/DDBJ databases">
        <authorList>
            <person name="Voget S."/>
            <person name="Streit W.R."/>
            <person name="Jaeger K.E."/>
            <person name="Daniel R."/>
        </authorList>
    </citation>
    <scope>NUCLEOTIDE SEQUENCE [LARGE SCALE GENOMIC DNA]</scope>
    <source>
        <strain evidence="3">PG1</strain>
    </source>
</reference>
<proteinExistence type="predicted"/>
<dbReference type="PANTHER" id="PTHR34309">
    <property type="entry name" value="SLR1406 PROTEIN"/>
    <property type="match status" value="1"/>
</dbReference>
<evidence type="ECO:0000256" key="1">
    <source>
        <dbReference type="SAM" id="SignalP"/>
    </source>
</evidence>
<protein>
    <recommendedName>
        <fullName evidence="4">Heme-binding protein</fullName>
    </recommendedName>
</protein>
<dbReference type="InterPro" id="IPR005624">
    <property type="entry name" value="PduO/GlcC-like"/>
</dbReference>
<feature type="signal peptide" evidence="1">
    <location>
        <begin position="1"/>
        <end position="26"/>
    </location>
</feature>
<keyword evidence="1" id="KW-0732">Signal</keyword>
<dbReference type="PANTHER" id="PTHR34309:SF10">
    <property type="entry name" value="SLR1406 PROTEIN"/>
    <property type="match status" value="1"/>
</dbReference>
<organism evidence="2 3">
    <name type="scientific">Burkholderia plantarii</name>
    <dbReference type="NCBI Taxonomy" id="41899"/>
    <lineage>
        <taxon>Bacteria</taxon>
        <taxon>Pseudomonadati</taxon>
        <taxon>Pseudomonadota</taxon>
        <taxon>Betaproteobacteria</taxon>
        <taxon>Burkholderiales</taxon>
        <taxon>Burkholderiaceae</taxon>
        <taxon>Burkholderia</taxon>
    </lineage>
</organism>
<dbReference type="HOGENOM" id="CLU_103773_0_1_4"/>
<dbReference type="InterPro" id="IPR038084">
    <property type="entry name" value="PduO/GlcC-like_sf"/>
</dbReference>
<name>A0A0B6RZ10_BURPL</name>
<dbReference type="Gene3D" id="3.30.450.150">
    <property type="entry name" value="Haem-degrading domain"/>
    <property type="match status" value="1"/>
</dbReference>
<reference evidence="2 3" key="2">
    <citation type="journal article" date="2016" name="Appl. Microbiol. Biotechnol.">
        <title>Mutations improving production and secretion of extracellular lipase by Burkholderia glumae PG1.</title>
        <authorList>
            <person name="Knapp A."/>
            <person name="Voget S."/>
            <person name="Gao R."/>
            <person name="Zaburannyi N."/>
            <person name="Krysciak D."/>
            <person name="Breuer M."/>
            <person name="Hauer B."/>
            <person name="Streit W.R."/>
            <person name="Muller R."/>
            <person name="Daniel R."/>
            <person name="Jaeger K.E."/>
        </authorList>
    </citation>
    <scope>NUCLEOTIDE SEQUENCE [LARGE SCALE GENOMIC DNA]</scope>
    <source>
        <strain evidence="2 3">PG1</strain>
    </source>
</reference>
<dbReference type="EMBL" id="CP002581">
    <property type="protein sequence ID" value="AJK50607.1"/>
    <property type="molecule type" value="Genomic_DNA"/>
</dbReference>
<dbReference type="RefSeq" id="WP_080937499.1">
    <property type="nucleotide sequence ID" value="NZ_CP002581.1"/>
</dbReference>
<dbReference type="Pfam" id="PF03928">
    <property type="entry name" value="HbpS-like"/>
    <property type="match status" value="1"/>
</dbReference>
<gene>
    <name evidence="2" type="ORF">BGL_2c25530</name>
</gene>
<evidence type="ECO:0000313" key="2">
    <source>
        <dbReference type="EMBL" id="AJK50607.1"/>
    </source>
</evidence>
<evidence type="ECO:0000313" key="3">
    <source>
        <dbReference type="Proteomes" id="UP000031838"/>
    </source>
</evidence>
<keyword evidence="3" id="KW-1185">Reference proteome</keyword>